<dbReference type="PANTHER" id="PTHR46268:SF15">
    <property type="entry name" value="UNIVERSAL STRESS PROTEIN HP_0031"/>
    <property type="match status" value="1"/>
</dbReference>
<dbReference type="InterPro" id="IPR006016">
    <property type="entry name" value="UspA"/>
</dbReference>
<sequence length="178" mass="18921">MYKHILVAVGHKPDLTTLKSAVAIAMEVGARVTALHVGNPAAHFAGPATGAPSATRITIEAHGCTVADRSRRVLDEAQCQGEVQIRRLRSCDASLGQVIADAARELGADLVIVGSNDPGWFRLYLQNTQKDVVRRCPMPVLVITPPCLPKAQHAKASSNCLSPSSQRGGSPVHHESNH</sequence>
<evidence type="ECO:0000256" key="2">
    <source>
        <dbReference type="SAM" id="MobiDB-lite"/>
    </source>
</evidence>
<feature type="domain" description="UspA" evidence="3">
    <location>
        <begin position="1"/>
        <end position="143"/>
    </location>
</feature>
<name>A0A1G7SKF3_9BURK</name>
<dbReference type="PANTHER" id="PTHR46268">
    <property type="entry name" value="STRESS RESPONSE PROTEIN NHAX"/>
    <property type="match status" value="1"/>
</dbReference>
<gene>
    <name evidence="4" type="ORF">SAMN05216466_102559</name>
</gene>
<evidence type="ECO:0000313" key="5">
    <source>
        <dbReference type="Proteomes" id="UP000199706"/>
    </source>
</evidence>
<dbReference type="OrthoDB" id="9129243at2"/>
<dbReference type="Gene3D" id="3.40.50.620">
    <property type="entry name" value="HUPs"/>
    <property type="match status" value="1"/>
</dbReference>
<proteinExistence type="inferred from homology"/>
<evidence type="ECO:0000259" key="3">
    <source>
        <dbReference type="Pfam" id="PF00582"/>
    </source>
</evidence>
<dbReference type="Pfam" id="PF00582">
    <property type="entry name" value="Usp"/>
    <property type="match status" value="1"/>
</dbReference>
<dbReference type="AlphaFoldDB" id="A0A1G7SKF3"/>
<evidence type="ECO:0000256" key="1">
    <source>
        <dbReference type="ARBA" id="ARBA00008791"/>
    </source>
</evidence>
<dbReference type="InterPro" id="IPR006015">
    <property type="entry name" value="Universal_stress_UspA"/>
</dbReference>
<comment type="similarity">
    <text evidence="1">Belongs to the universal stress protein A family.</text>
</comment>
<dbReference type="PRINTS" id="PR01438">
    <property type="entry name" value="UNVRSLSTRESS"/>
</dbReference>
<feature type="compositionally biased region" description="Polar residues" evidence="2">
    <location>
        <begin position="158"/>
        <end position="168"/>
    </location>
</feature>
<dbReference type="EMBL" id="FNCJ01000002">
    <property type="protein sequence ID" value="SDG23556.1"/>
    <property type="molecule type" value="Genomic_DNA"/>
</dbReference>
<dbReference type="RefSeq" id="WP_090682718.1">
    <property type="nucleotide sequence ID" value="NZ_CADERL010000002.1"/>
</dbReference>
<dbReference type="SUPFAM" id="SSF52402">
    <property type="entry name" value="Adenine nucleotide alpha hydrolases-like"/>
    <property type="match status" value="1"/>
</dbReference>
<dbReference type="InterPro" id="IPR014729">
    <property type="entry name" value="Rossmann-like_a/b/a_fold"/>
</dbReference>
<reference evidence="4 5" key="1">
    <citation type="submission" date="2016-10" db="EMBL/GenBank/DDBJ databases">
        <authorList>
            <person name="de Groot N.N."/>
        </authorList>
    </citation>
    <scope>NUCLEOTIDE SEQUENCE [LARGE SCALE GENOMIC DNA]</scope>
    <source>
        <strain evidence="4 5">LMG 2247</strain>
    </source>
</reference>
<organism evidence="4 5">
    <name type="scientific">Paraburkholderia phenazinium</name>
    <dbReference type="NCBI Taxonomy" id="60549"/>
    <lineage>
        <taxon>Bacteria</taxon>
        <taxon>Pseudomonadati</taxon>
        <taxon>Pseudomonadota</taxon>
        <taxon>Betaproteobacteria</taxon>
        <taxon>Burkholderiales</taxon>
        <taxon>Burkholderiaceae</taxon>
        <taxon>Paraburkholderia</taxon>
    </lineage>
</organism>
<protein>
    <submittedName>
        <fullName evidence="4">Nucleotide-binding universal stress protein, UspA family</fullName>
    </submittedName>
</protein>
<dbReference type="CDD" id="cd00293">
    <property type="entry name" value="USP-like"/>
    <property type="match status" value="1"/>
</dbReference>
<feature type="region of interest" description="Disordered" evidence="2">
    <location>
        <begin position="158"/>
        <end position="178"/>
    </location>
</feature>
<evidence type="ECO:0000313" key="4">
    <source>
        <dbReference type="EMBL" id="SDG23556.1"/>
    </source>
</evidence>
<dbReference type="Proteomes" id="UP000199706">
    <property type="component" value="Unassembled WGS sequence"/>
</dbReference>
<accession>A0A1G7SKF3</accession>